<dbReference type="FunFam" id="3.40.50.2000:FF:000088">
    <property type="entry name" value="Glycosyltransferase"/>
    <property type="match status" value="1"/>
</dbReference>
<reference evidence="4 5" key="1">
    <citation type="journal article" date="2018" name="Science">
        <title>The opium poppy genome and morphinan production.</title>
        <authorList>
            <person name="Guo L."/>
            <person name="Winzer T."/>
            <person name="Yang X."/>
            <person name="Li Y."/>
            <person name="Ning Z."/>
            <person name="He Z."/>
            <person name="Teodor R."/>
            <person name="Lu Y."/>
            <person name="Bowser T.A."/>
            <person name="Graham I.A."/>
            <person name="Ye K."/>
        </authorList>
    </citation>
    <scope>NUCLEOTIDE SEQUENCE [LARGE SCALE GENOMIC DNA]</scope>
    <source>
        <strain evidence="5">cv. HN1</strain>
        <tissue evidence="4">Leaves</tissue>
    </source>
</reference>
<dbReference type="Proteomes" id="UP000316621">
    <property type="component" value="Chromosome 1"/>
</dbReference>
<evidence type="ECO:0000256" key="1">
    <source>
        <dbReference type="ARBA" id="ARBA00009995"/>
    </source>
</evidence>
<dbReference type="Gramene" id="RZC45614">
    <property type="protein sequence ID" value="RZC45614"/>
    <property type="gene ID" value="C5167_038566"/>
</dbReference>
<dbReference type="InterPro" id="IPR002213">
    <property type="entry name" value="UDP_glucos_trans"/>
</dbReference>
<dbReference type="InterPro" id="IPR035595">
    <property type="entry name" value="UDP_glycos_trans_CS"/>
</dbReference>
<dbReference type="InterPro" id="IPR050481">
    <property type="entry name" value="UDP-glycosyltransf_plant"/>
</dbReference>
<name>A0A4Y7I9V4_PAPSO</name>
<sequence length="770" mass="86851">MSLGTQNENEDQLHIVMVPWLAFGHLIPFLELSKSLAKMGHRVSFISTPRNIQRLVQNQSPSPFINFVSIPLAEDENLRDQAEATVDLPPEEVPYLKRAYDSLEGPVSIFLETARPDWIIYDFVSHWLPPIASRLDIPGCFFSTFNASVKCFFGPPSGLMESDIDDSISRNRKTLEDFTVSPNWISFPTNLAFRIHEIRRVFSNIEIKVPGGISDAHRFRSTILGCQVMAIRSCMEFESEHLDLLEKLFEKPIIFVGLLPPPSPGVGEGDDKHEEWMRIREWLDKQEQRSMVYITLGTEAALTKEETSELDLGRFEERTKGKGFLCFSWAPQMRILGHPSLGGFLTHCGWSSVIEALGFGCPLILLPVINDQALNARTLVWKKVGLEIERDEEDGSFTREAVAKSLRTVMVDEVGETINFYPEEDPIYTNIQEHAESSTDIPIEKTQFLKKAFDGLELSLTKFLGNSKPDFIIHDFASYWLPKVSEKFGIPCVYFAVFTASSMAFVGPPEVLLDEKRNRILSPEDLCTCPDWIPFPSDIKYRHHEVRQYFKGAPPQEPDHNDDKYEAVPDTRRFGMVIRDSKFVAVRSSDKQRENSVIYVALGTEAALSQEQVNELAIGLESSRLPFLWVLRKPPTGSASCSDLLPLGFEDRTREREGLAFGRVLILLPMLNDQGLNARLLGGKQVGLEIPRNELDGSFSSKSVAETVRIAMVEKEGEVFRNKAKEMMTGTLGNEELNDAYLSCFVHSTFILRLSTTAPSASLTIFFSSL</sequence>
<dbReference type="PANTHER" id="PTHR48049">
    <property type="entry name" value="GLYCOSYLTRANSFERASE"/>
    <property type="match status" value="1"/>
</dbReference>
<keyword evidence="5" id="KW-1185">Reference proteome</keyword>
<dbReference type="Gene3D" id="3.40.50.2000">
    <property type="entry name" value="Glycogen Phosphorylase B"/>
    <property type="match status" value="5"/>
</dbReference>
<dbReference type="SUPFAM" id="SSF53756">
    <property type="entry name" value="UDP-Glycosyltransferase/glycogen phosphorylase"/>
    <property type="match status" value="2"/>
</dbReference>
<evidence type="ECO:0000313" key="5">
    <source>
        <dbReference type="Proteomes" id="UP000316621"/>
    </source>
</evidence>
<dbReference type="PANTHER" id="PTHR48049:SF60">
    <property type="entry name" value="UDP-GLYCOSYLTRANSFERASE 91B1"/>
    <property type="match status" value="1"/>
</dbReference>
<dbReference type="AlphaFoldDB" id="A0A4Y7I9V4"/>
<protein>
    <submittedName>
        <fullName evidence="4">Uncharacterized protein</fullName>
    </submittedName>
</protein>
<dbReference type="PROSITE" id="PS00375">
    <property type="entry name" value="UDPGT"/>
    <property type="match status" value="1"/>
</dbReference>
<proteinExistence type="inferred from homology"/>
<organism evidence="4 5">
    <name type="scientific">Papaver somniferum</name>
    <name type="common">Opium poppy</name>
    <dbReference type="NCBI Taxonomy" id="3469"/>
    <lineage>
        <taxon>Eukaryota</taxon>
        <taxon>Viridiplantae</taxon>
        <taxon>Streptophyta</taxon>
        <taxon>Embryophyta</taxon>
        <taxon>Tracheophyta</taxon>
        <taxon>Spermatophyta</taxon>
        <taxon>Magnoliopsida</taxon>
        <taxon>Ranunculales</taxon>
        <taxon>Papaveraceae</taxon>
        <taxon>Papaveroideae</taxon>
        <taxon>Papaver</taxon>
    </lineage>
</organism>
<dbReference type="GO" id="GO:0035251">
    <property type="term" value="F:UDP-glucosyltransferase activity"/>
    <property type="evidence" value="ECO:0007669"/>
    <property type="project" value="InterPro"/>
</dbReference>
<evidence type="ECO:0000256" key="2">
    <source>
        <dbReference type="ARBA" id="ARBA00022676"/>
    </source>
</evidence>
<keyword evidence="2" id="KW-0328">Glycosyltransferase</keyword>
<evidence type="ECO:0000313" key="4">
    <source>
        <dbReference type="EMBL" id="RZC45614.1"/>
    </source>
</evidence>
<gene>
    <name evidence="4" type="ORF">C5167_038566</name>
</gene>
<dbReference type="Pfam" id="PF00201">
    <property type="entry name" value="UDPGT"/>
    <property type="match status" value="1"/>
</dbReference>
<keyword evidence="3" id="KW-0808">Transferase</keyword>
<dbReference type="OMA" id="SSAMDYP"/>
<comment type="similarity">
    <text evidence="1">Belongs to the UDP-glycosyltransferase family.</text>
</comment>
<dbReference type="EMBL" id="CM010715">
    <property type="protein sequence ID" value="RZC45614.1"/>
    <property type="molecule type" value="Genomic_DNA"/>
</dbReference>
<dbReference type="CDD" id="cd03784">
    <property type="entry name" value="GT1_Gtf-like"/>
    <property type="match status" value="1"/>
</dbReference>
<evidence type="ECO:0000256" key="3">
    <source>
        <dbReference type="ARBA" id="ARBA00022679"/>
    </source>
</evidence>
<accession>A0A4Y7I9V4</accession>